<keyword evidence="1" id="KW-0472">Membrane</keyword>
<name>A0A2P4Q3W4_RHIID</name>
<dbReference type="EMBL" id="AUPC02000096">
    <property type="protein sequence ID" value="POG72343.1"/>
    <property type="molecule type" value="Genomic_DNA"/>
</dbReference>
<dbReference type="Proteomes" id="UP000018888">
    <property type="component" value="Unassembled WGS sequence"/>
</dbReference>
<keyword evidence="3" id="KW-1185">Reference proteome</keyword>
<protein>
    <submittedName>
        <fullName evidence="2">Uncharacterized protein</fullName>
    </submittedName>
</protein>
<dbReference type="AlphaFoldDB" id="A0A2P4Q3W4"/>
<reference evidence="2 3" key="2">
    <citation type="journal article" date="2018" name="New Phytol.">
        <title>High intraspecific genome diversity in the model arbuscular mycorrhizal symbiont Rhizophagus irregularis.</title>
        <authorList>
            <person name="Chen E.C.H."/>
            <person name="Morin E."/>
            <person name="Beaudet D."/>
            <person name="Noel J."/>
            <person name="Yildirir G."/>
            <person name="Ndikumana S."/>
            <person name="Charron P."/>
            <person name="St-Onge C."/>
            <person name="Giorgi J."/>
            <person name="Kruger M."/>
            <person name="Marton T."/>
            <person name="Ropars J."/>
            <person name="Grigoriev I.V."/>
            <person name="Hainaut M."/>
            <person name="Henrissat B."/>
            <person name="Roux C."/>
            <person name="Martin F."/>
            <person name="Corradi N."/>
        </authorList>
    </citation>
    <scope>NUCLEOTIDE SEQUENCE [LARGE SCALE GENOMIC DNA]</scope>
    <source>
        <strain evidence="2 3">DAOM 197198</strain>
    </source>
</reference>
<sequence>MTHESHDTQVLANMRHRMIIIEAVSSLFWQHGTTLYTKEEKRLTMFEHALVFYLTMLLIISILSFFVRNNTDSYFAITFFNFLFISLHIVLFISPNDYFTKAEIGICLLYLTNMFKLDGTLCFDKKQSDELDQHLPIMFGHYQSIRWLLFWIYYSLHKDDKKNRIETAKGLNFEDFTNEYSRWWFVRELWDYKYVGDVQNLNKNLYNAIIEYESI</sequence>
<comment type="caution">
    <text evidence="2">The sequence shown here is derived from an EMBL/GenBank/DDBJ whole genome shotgun (WGS) entry which is preliminary data.</text>
</comment>
<feature type="transmembrane region" description="Helical" evidence="1">
    <location>
        <begin position="73"/>
        <end position="93"/>
    </location>
</feature>
<dbReference type="VEuPathDB" id="FungiDB:RhiirFUN_007716"/>
<reference evidence="2 3" key="1">
    <citation type="journal article" date="2013" name="Proc. Natl. Acad. Sci. U.S.A.">
        <title>Genome of an arbuscular mycorrhizal fungus provides insight into the oldest plant symbiosis.</title>
        <authorList>
            <person name="Tisserant E."/>
            <person name="Malbreil M."/>
            <person name="Kuo A."/>
            <person name="Kohler A."/>
            <person name="Symeonidi A."/>
            <person name="Balestrini R."/>
            <person name="Charron P."/>
            <person name="Duensing N."/>
            <person name="Frei Dit Frey N."/>
            <person name="Gianinazzi-Pearson V."/>
            <person name="Gilbert L.B."/>
            <person name="Handa Y."/>
            <person name="Herr J.R."/>
            <person name="Hijri M."/>
            <person name="Koul R."/>
            <person name="Kawaguchi M."/>
            <person name="Krajinski F."/>
            <person name="Lammers P.J."/>
            <person name="Masclaux F.G."/>
            <person name="Murat C."/>
            <person name="Morin E."/>
            <person name="Ndikumana S."/>
            <person name="Pagni M."/>
            <person name="Petitpierre D."/>
            <person name="Requena N."/>
            <person name="Rosikiewicz P."/>
            <person name="Riley R."/>
            <person name="Saito K."/>
            <person name="San Clemente H."/>
            <person name="Shapiro H."/>
            <person name="van Tuinen D."/>
            <person name="Becard G."/>
            <person name="Bonfante P."/>
            <person name="Paszkowski U."/>
            <person name="Shachar-Hill Y.Y."/>
            <person name="Tuskan G.A."/>
            <person name="Young P.W."/>
            <person name="Sanders I.R."/>
            <person name="Henrissat B."/>
            <person name="Rensing S.A."/>
            <person name="Grigoriev I.V."/>
            <person name="Corradi N."/>
            <person name="Roux C."/>
            <person name="Martin F."/>
        </authorList>
    </citation>
    <scope>NUCLEOTIDE SEQUENCE [LARGE SCALE GENOMIC DNA]</scope>
    <source>
        <strain evidence="2 3">DAOM 197198</strain>
    </source>
</reference>
<organism evidence="2 3">
    <name type="scientific">Rhizophagus irregularis (strain DAOM 181602 / DAOM 197198 / MUCL 43194)</name>
    <name type="common">Arbuscular mycorrhizal fungus</name>
    <name type="synonym">Glomus intraradices</name>
    <dbReference type="NCBI Taxonomy" id="747089"/>
    <lineage>
        <taxon>Eukaryota</taxon>
        <taxon>Fungi</taxon>
        <taxon>Fungi incertae sedis</taxon>
        <taxon>Mucoromycota</taxon>
        <taxon>Glomeromycotina</taxon>
        <taxon>Glomeromycetes</taxon>
        <taxon>Glomerales</taxon>
        <taxon>Glomeraceae</taxon>
        <taxon>Rhizophagus</taxon>
    </lineage>
</organism>
<feature type="transmembrane region" description="Helical" evidence="1">
    <location>
        <begin position="50"/>
        <end position="67"/>
    </location>
</feature>
<evidence type="ECO:0000313" key="3">
    <source>
        <dbReference type="Proteomes" id="UP000018888"/>
    </source>
</evidence>
<evidence type="ECO:0000313" key="2">
    <source>
        <dbReference type="EMBL" id="POG72343.1"/>
    </source>
</evidence>
<evidence type="ECO:0000256" key="1">
    <source>
        <dbReference type="SAM" id="Phobius"/>
    </source>
</evidence>
<proteinExistence type="predicted"/>
<feature type="transmembrane region" description="Helical" evidence="1">
    <location>
        <begin position="135"/>
        <end position="154"/>
    </location>
</feature>
<gene>
    <name evidence="2" type="ORF">GLOIN_2v1829585</name>
</gene>
<accession>A0A2P4Q3W4</accession>
<keyword evidence="1" id="KW-0812">Transmembrane</keyword>
<dbReference type="VEuPathDB" id="FungiDB:RhiirFUN_007717"/>
<keyword evidence="1" id="KW-1133">Transmembrane helix</keyword>